<gene>
    <name evidence="9" type="ORF">GCM10008939_08910</name>
</gene>
<keyword evidence="3" id="KW-0808">Transferase</keyword>
<evidence type="ECO:0000256" key="1">
    <source>
        <dbReference type="ARBA" id="ARBA00004418"/>
    </source>
</evidence>
<organism evidence="9 10">
    <name type="scientific">Deinococcus aquiradiocola</name>
    <dbReference type="NCBI Taxonomy" id="393059"/>
    <lineage>
        <taxon>Bacteria</taxon>
        <taxon>Thermotogati</taxon>
        <taxon>Deinococcota</taxon>
        <taxon>Deinococci</taxon>
        <taxon>Deinococcales</taxon>
        <taxon>Deinococcaceae</taxon>
        <taxon>Deinococcus</taxon>
    </lineage>
</organism>
<evidence type="ECO:0000259" key="8">
    <source>
        <dbReference type="Pfam" id="PF16822"/>
    </source>
</evidence>
<dbReference type="SUPFAM" id="SSF52266">
    <property type="entry name" value="SGNH hydrolase"/>
    <property type="match status" value="1"/>
</dbReference>
<feature type="domain" description="AlgX/AlgJ SGNH hydrolase-like" evidence="8">
    <location>
        <begin position="363"/>
        <end position="438"/>
    </location>
</feature>
<feature type="chain" id="PRO_5036769185" description="AlgX/AlgJ SGNH hydrolase-like domain-containing protein" evidence="7">
    <location>
        <begin position="21"/>
        <end position="551"/>
    </location>
</feature>
<name>A0A917P8R3_9DEIO</name>
<keyword evidence="10" id="KW-1185">Reference proteome</keyword>
<evidence type="ECO:0000313" key="9">
    <source>
        <dbReference type="EMBL" id="GGJ66935.1"/>
    </source>
</evidence>
<dbReference type="Proteomes" id="UP000635726">
    <property type="component" value="Unassembled WGS sequence"/>
</dbReference>
<sequence length="551" mass="57008">MPILNRLLLTAALLSTPALAASTPADGVPAACGQTLDRKAWMFQGQGGWFYYGDELSGRWTARPWAEARAAFVPGAARLAAALRARGVQLVVAPVPPRSFVVPGHLNAAFPTEKAFDVAGARAFYQGLVGDLRAAGIPTADLLTPAAALGDAGVFRQDIHWTPQGAQVAAHAVADTLRQAGRTPGGTPYVNVRAGTVTREAQAQPVLAQLQALCGLSVPPETFGDYQSRPDEGLVAAPGNFGGSEGSVRWAFGPVASVTFLARRAGQVTVNVAFENPVRDQRVDVVFGRRTLDTVSGLQPGANVTRRWTLDAQAGSNTLEFRFADHNGGRTPFAPGDGRPLAAVFRTLTLSGPDGTADLVSDGAAGAGLLGGAADTVLVGASSSLPNLNFAGFLQEELGTRVDNVSFGGAGVYSSLKDYLLDPAFTASTPKTLIWQIPLLGGDDTAESDLRFLTAAARSAGSVAGTASGTGRASLDVAGVTDGVARVHVNDAGVKAVTVKVTAAGGTRTFEVSNSERMTHRQEYLLDLSGLGRVTRVEASANGPLTLSVTR</sequence>
<comment type="caution">
    <text evidence="9">The sequence shown here is derived from an EMBL/GenBank/DDBJ whole genome shotgun (WGS) entry which is preliminary data.</text>
</comment>
<dbReference type="GO" id="GO:0042121">
    <property type="term" value="P:alginic acid biosynthetic process"/>
    <property type="evidence" value="ECO:0007669"/>
    <property type="project" value="UniProtKB-KW"/>
</dbReference>
<accession>A0A917P8R3</accession>
<evidence type="ECO:0000256" key="6">
    <source>
        <dbReference type="ARBA" id="ARBA00022841"/>
    </source>
</evidence>
<dbReference type="EMBL" id="BMOE01000002">
    <property type="protein sequence ID" value="GGJ66935.1"/>
    <property type="molecule type" value="Genomic_DNA"/>
</dbReference>
<dbReference type="GO" id="GO:0016740">
    <property type="term" value="F:transferase activity"/>
    <property type="evidence" value="ECO:0007669"/>
    <property type="project" value="UniProtKB-KW"/>
</dbReference>
<keyword evidence="5" id="KW-0574">Periplasm</keyword>
<evidence type="ECO:0000256" key="5">
    <source>
        <dbReference type="ARBA" id="ARBA00022764"/>
    </source>
</evidence>
<comment type="pathway">
    <text evidence="2">Glycan biosynthesis; alginate biosynthesis.</text>
</comment>
<proteinExistence type="predicted"/>
<evidence type="ECO:0000256" key="3">
    <source>
        <dbReference type="ARBA" id="ARBA00022679"/>
    </source>
</evidence>
<reference evidence="9" key="2">
    <citation type="submission" date="2020-09" db="EMBL/GenBank/DDBJ databases">
        <authorList>
            <person name="Sun Q."/>
            <person name="Ohkuma M."/>
        </authorList>
    </citation>
    <scope>NUCLEOTIDE SEQUENCE</scope>
    <source>
        <strain evidence="9">JCM 14371</strain>
    </source>
</reference>
<dbReference type="AlphaFoldDB" id="A0A917P8R3"/>
<comment type="subcellular location">
    <subcellularLocation>
        <location evidence="1">Periplasm</location>
    </subcellularLocation>
</comment>
<keyword evidence="6" id="KW-0016">Alginate biosynthesis</keyword>
<evidence type="ECO:0000313" key="10">
    <source>
        <dbReference type="Proteomes" id="UP000635726"/>
    </source>
</evidence>
<protein>
    <recommendedName>
        <fullName evidence="8">AlgX/AlgJ SGNH hydrolase-like domain-containing protein</fullName>
    </recommendedName>
</protein>
<dbReference type="Pfam" id="PF16822">
    <property type="entry name" value="ALGX"/>
    <property type="match status" value="2"/>
</dbReference>
<evidence type="ECO:0000256" key="7">
    <source>
        <dbReference type="SAM" id="SignalP"/>
    </source>
</evidence>
<evidence type="ECO:0000256" key="4">
    <source>
        <dbReference type="ARBA" id="ARBA00022729"/>
    </source>
</evidence>
<feature type="domain" description="AlgX/AlgJ SGNH hydrolase-like" evidence="8">
    <location>
        <begin position="44"/>
        <end position="234"/>
    </location>
</feature>
<feature type="signal peptide" evidence="7">
    <location>
        <begin position="1"/>
        <end position="20"/>
    </location>
</feature>
<reference evidence="9" key="1">
    <citation type="journal article" date="2014" name="Int. J. Syst. Evol. Microbiol.">
        <title>Complete genome sequence of Corynebacterium casei LMG S-19264T (=DSM 44701T), isolated from a smear-ripened cheese.</title>
        <authorList>
            <consortium name="US DOE Joint Genome Institute (JGI-PGF)"/>
            <person name="Walter F."/>
            <person name="Albersmeier A."/>
            <person name="Kalinowski J."/>
            <person name="Ruckert C."/>
        </authorList>
    </citation>
    <scope>NUCLEOTIDE SEQUENCE</scope>
    <source>
        <strain evidence="9">JCM 14371</strain>
    </source>
</reference>
<evidence type="ECO:0000256" key="2">
    <source>
        <dbReference type="ARBA" id="ARBA00005182"/>
    </source>
</evidence>
<dbReference type="InterPro" id="IPR031811">
    <property type="entry name" value="ALGX/ALGJ_SGNH-like"/>
</dbReference>
<dbReference type="GO" id="GO:0042597">
    <property type="term" value="C:periplasmic space"/>
    <property type="evidence" value="ECO:0007669"/>
    <property type="project" value="UniProtKB-SubCell"/>
</dbReference>
<keyword evidence="4 7" id="KW-0732">Signal</keyword>
<dbReference type="RefSeq" id="WP_229670765.1">
    <property type="nucleotide sequence ID" value="NZ_BMOE01000002.1"/>
</dbReference>